<dbReference type="InterPro" id="IPR050640">
    <property type="entry name" value="Bact_2-comp_sensor_kinase"/>
</dbReference>
<dbReference type="RefSeq" id="WP_320004562.1">
    <property type="nucleotide sequence ID" value="NZ_JAUHJS010000005.1"/>
</dbReference>
<feature type="transmembrane region" description="Helical" evidence="1">
    <location>
        <begin position="36"/>
        <end position="55"/>
    </location>
</feature>
<protein>
    <submittedName>
        <fullName evidence="3">Histidine kinase</fullName>
    </submittedName>
</protein>
<organism evidence="3 4">
    <name type="scientific">Shiella aurantiaca</name>
    <dbReference type="NCBI Taxonomy" id="3058365"/>
    <lineage>
        <taxon>Bacteria</taxon>
        <taxon>Pseudomonadati</taxon>
        <taxon>Bacteroidota</taxon>
        <taxon>Cytophagia</taxon>
        <taxon>Cytophagales</taxon>
        <taxon>Shiellaceae</taxon>
        <taxon>Shiella</taxon>
    </lineage>
</organism>
<gene>
    <name evidence="3" type="ORF">QWY31_10975</name>
</gene>
<comment type="caution">
    <text evidence="3">The sequence shown here is derived from an EMBL/GenBank/DDBJ whole genome shotgun (WGS) entry which is preliminary data.</text>
</comment>
<name>A0ABT8F6D7_9BACT</name>
<proteinExistence type="predicted"/>
<dbReference type="PANTHER" id="PTHR34220">
    <property type="entry name" value="SENSOR HISTIDINE KINASE YPDA"/>
    <property type="match status" value="1"/>
</dbReference>
<evidence type="ECO:0000313" key="3">
    <source>
        <dbReference type="EMBL" id="MDN4166027.1"/>
    </source>
</evidence>
<dbReference type="GO" id="GO:0016301">
    <property type="term" value="F:kinase activity"/>
    <property type="evidence" value="ECO:0007669"/>
    <property type="project" value="UniProtKB-KW"/>
</dbReference>
<feature type="transmembrane region" description="Helical" evidence="1">
    <location>
        <begin position="5"/>
        <end position="24"/>
    </location>
</feature>
<reference evidence="3" key="1">
    <citation type="submission" date="2023-06" db="EMBL/GenBank/DDBJ databases">
        <title>Cytophagales bacterium Strain LB-30, isolated from soil.</title>
        <authorList>
            <person name="Liu B."/>
        </authorList>
    </citation>
    <scope>NUCLEOTIDE SEQUENCE</scope>
    <source>
        <strain evidence="3">LB-30</strain>
    </source>
</reference>
<evidence type="ECO:0000259" key="2">
    <source>
        <dbReference type="Pfam" id="PF06580"/>
    </source>
</evidence>
<feature type="transmembrane region" description="Helical" evidence="1">
    <location>
        <begin position="117"/>
        <end position="138"/>
    </location>
</feature>
<sequence length="345" mass="39781">MKRVLLRLLFFLLFGMLCLVYLYYGQTGTWPNWSAQSTLLLVVGLLSVLLGETLYQLNLQISRWLSWKKRWALRYLVGVASSFLLAWLCIALVLYEWSSAESWAQYSSQYQDVGLKLGLILFCYAIIDQSIHFTLFSYHAFAHEQVQRVALENEQMELQFAALKSQISPHYLFNSLNTIASLLHQDPAKGELFIRTLAQTFQYALQSDKHKLVPMQQEIDFAKAYAYLLSVRHGELVQISFDLDDANNTYYLPPFSIQLLLENALKHNALSEEAVLEIRVKQKGQTVQVINNQTFKPESTESFKIGLENIRKRYAYFTERPIIIQNHTDFSVQLPLLTTTQGLSA</sequence>
<evidence type="ECO:0000313" key="4">
    <source>
        <dbReference type="Proteomes" id="UP001168552"/>
    </source>
</evidence>
<dbReference type="EMBL" id="JAUHJS010000005">
    <property type="protein sequence ID" value="MDN4166027.1"/>
    <property type="molecule type" value="Genomic_DNA"/>
</dbReference>
<accession>A0ABT8F6D7</accession>
<dbReference type="InterPro" id="IPR010559">
    <property type="entry name" value="Sig_transdc_His_kin_internal"/>
</dbReference>
<keyword evidence="1" id="KW-0812">Transmembrane</keyword>
<keyword evidence="3" id="KW-0808">Transferase</keyword>
<feature type="transmembrane region" description="Helical" evidence="1">
    <location>
        <begin position="75"/>
        <end position="97"/>
    </location>
</feature>
<keyword evidence="4" id="KW-1185">Reference proteome</keyword>
<feature type="domain" description="Signal transduction histidine kinase internal region" evidence="2">
    <location>
        <begin position="159"/>
        <end position="235"/>
    </location>
</feature>
<evidence type="ECO:0000256" key="1">
    <source>
        <dbReference type="SAM" id="Phobius"/>
    </source>
</evidence>
<dbReference type="Proteomes" id="UP001168552">
    <property type="component" value="Unassembled WGS sequence"/>
</dbReference>
<keyword evidence="1" id="KW-1133">Transmembrane helix</keyword>
<dbReference type="Pfam" id="PF06580">
    <property type="entry name" value="His_kinase"/>
    <property type="match status" value="1"/>
</dbReference>
<keyword evidence="3" id="KW-0418">Kinase</keyword>
<keyword evidence="1" id="KW-0472">Membrane</keyword>
<dbReference type="PANTHER" id="PTHR34220:SF7">
    <property type="entry name" value="SENSOR HISTIDINE KINASE YPDA"/>
    <property type="match status" value="1"/>
</dbReference>